<dbReference type="SUPFAM" id="SSF56219">
    <property type="entry name" value="DNase I-like"/>
    <property type="match status" value="1"/>
</dbReference>
<dbReference type="GeneID" id="112687094"/>
<organism evidence="1 2">
    <name type="scientific">Sipha flava</name>
    <name type="common">yellow sugarcane aphid</name>
    <dbReference type="NCBI Taxonomy" id="143950"/>
    <lineage>
        <taxon>Eukaryota</taxon>
        <taxon>Metazoa</taxon>
        <taxon>Ecdysozoa</taxon>
        <taxon>Arthropoda</taxon>
        <taxon>Hexapoda</taxon>
        <taxon>Insecta</taxon>
        <taxon>Pterygota</taxon>
        <taxon>Neoptera</taxon>
        <taxon>Paraneoptera</taxon>
        <taxon>Hemiptera</taxon>
        <taxon>Sternorrhyncha</taxon>
        <taxon>Aphidomorpha</taxon>
        <taxon>Aphidoidea</taxon>
        <taxon>Aphididae</taxon>
        <taxon>Sipha</taxon>
    </lineage>
</organism>
<proteinExistence type="predicted"/>
<accession>A0A8B8FYI4</accession>
<dbReference type="OrthoDB" id="5828726at2759"/>
<dbReference type="InterPro" id="IPR036691">
    <property type="entry name" value="Endo/exonu/phosph_ase_sf"/>
</dbReference>
<keyword evidence="1" id="KW-1185">Reference proteome</keyword>
<dbReference type="RefSeq" id="XP_025415430.1">
    <property type="nucleotide sequence ID" value="XM_025559645.1"/>
</dbReference>
<protein>
    <submittedName>
        <fullName evidence="2">Uncharacterized protein LOC112687094</fullName>
    </submittedName>
</protein>
<sequence length="136" mass="15831">MDKNGSRNGNRTRKDLDLRIGTWNIRTLFKLDALKCMMDEIIRYKIPIVAIQEVRWLNSGSIQSGKSIIFYSGLQTDDEEKNSFYDTLEATFDLLPKNCIRLIVGNLNAQIGNIIWTNDCKRKLASYHKWQWSQNS</sequence>
<name>A0A8B8FYI4_9HEMI</name>
<reference evidence="2" key="1">
    <citation type="submission" date="2025-08" db="UniProtKB">
        <authorList>
            <consortium name="RefSeq"/>
        </authorList>
    </citation>
    <scope>IDENTIFICATION</scope>
    <source>
        <tissue evidence="2">Whole body</tissue>
    </source>
</reference>
<evidence type="ECO:0000313" key="1">
    <source>
        <dbReference type="Proteomes" id="UP000694846"/>
    </source>
</evidence>
<evidence type="ECO:0000313" key="2">
    <source>
        <dbReference type="RefSeq" id="XP_025415430.1"/>
    </source>
</evidence>
<gene>
    <name evidence="2" type="primary">LOC112687094</name>
</gene>
<dbReference type="AlphaFoldDB" id="A0A8B8FYI4"/>
<dbReference type="Proteomes" id="UP000694846">
    <property type="component" value="Unplaced"/>
</dbReference>